<evidence type="ECO:0000256" key="1">
    <source>
        <dbReference type="SAM" id="MobiDB-lite"/>
    </source>
</evidence>
<organism evidence="2 3">
    <name type="scientific">Micromonospora echinospora</name>
    <name type="common">Micromonospora purpurea</name>
    <dbReference type="NCBI Taxonomy" id="1877"/>
    <lineage>
        <taxon>Bacteria</taxon>
        <taxon>Bacillati</taxon>
        <taxon>Actinomycetota</taxon>
        <taxon>Actinomycetes</taxon>
        <taxon>Micromonosporales</taxon>
        <taxon>Micromonosporaceae</taxon>
        <taxon>Micromonospora</taxon>
    </lineage>
</organism>
<dbReference type="Proteomes" id="UP000618986">
    <property type="component" value="Unassembled WGS sequence"/>
</dbReference>
<evidence type="ECO:0000313" key="2">
    <source>
        <dbReference type="EMBL" id="MBB5112850.1"/>
    </source>
</evidence>
<gene>
    <name evidence="2" type="ORF">FHU28_002689</name>
</gene>
<protein>
    <submittedName>
        <fullName evidence="2">Uncharacterized protein</fullName>
    </submittedName>
</protein>
<feature type="region of interest" description="Disordered" evidence="1">
    <location>
        <begin position="1"/>
        <end position="36"/>
    </location>
</feature>
<name>A0ABR6MDW7_MICEC</name>
<comment type="caution">
    <text evidence="2">The sequence shown here is derived from an EMBL/GenBank/DDBJ whole genome shotgun (WGS) entry which is preliminary data.</text>
</comment>
<accession>A0ABR6MDW7</accession>
<evidence type="ECO:0000313" key="3">
    <source>
        <dbReference type="Proteomes" id="UP000618986"/>
    </source>
</evidence>
<keyword evidence="3" id="KW-1185">Reference proteome</keyword>
<proteinExistence type="predicted"/>
<reference evidence="2 3" key="1">
    <citation type="submission" date="2020-08" db="EMBL/GenBank/DDBJ databases">
        <title>Sequencing the genomes of 1000 actinobacteria strains.</title>
        <authorList>
            <person name="Klenk H.-P."/>
        </authorList>
    </citation>
    <scope>NUCLEOTIDE SEQUENCE [LARGE SCALE GENOMIC DNA]</scope>
    <source>
        <strain evidence="2 3">DSM 43036</strain>
    </source>
</reference>
<dbReference type="EMBL" id="JACHJC010000001">
    <property type="protein sequence ID" value="MBB5112850.1"/>
    <property type="molecule type" value="Genomic_DNA"/>
</dbReference>
<sequence length="36" mass="4002">MTGLDPLDTHLTGLRRRRTPGAAPAQRNRPPLATHR</sequence>